<feature type="binding site" evidence="6">
    <location>
        <position position="332"/>
    </location>
    <ligand>
        <name>Mg(2+)</name>
        <dbReference type="ChEBI" id="CHEBI:18420"/>
    </ligand>
</feature>
<dbReference type="EMBL" id="CACVBS010000031">
    <property type="protein sequence ID" value="CAA7261066.1"/>
    <property type="molecule type" value="Genomic_DNA"/>
</dbReference>
<dbReference type="AlphaFoldDB" id="A0A8S0W876"/>
<dbReference type="Gene3D" id="3.40.50.300">
    <property type="entry name" value="P-loop containing nucleotide triphosphate hydrolases"/>
    <property type="match status" value="1"/>
</dbReference>
<dbReference type="InterPro" id="IPR011025">
    <property type="entry name" value="GproteinA_insert"/>
</dbReference>
<dbReference type="GO" id="GO:0003924">
    <property type="term" value="F:GTPase activity"/>
    <property type="evidence" value="ECO:0007669"/>
    <property type="project" value="InterPro"/>
</dbReference>
<evidence type="ECO:0000256" key="4">
    <source>
        <dbReference type="ARBA" id="ARBA00023224"/>
    </source>
</evidence>
<dbReference type="SUPFAM" id="SSF47895">
    <property type="entry name" value="Transducin (alpha subunit), insertion domain"/>
    <property type="match status" value="1"/>
</dbReference>
<keyword evidence="3 5" id="KW-0342">GTP-binding</keyword>
<keyword evidence="9" id="KW-1185">Reference proteome</keyword>
<dbReference type="InterPro" id="IPR001019">
    <property type="entry name" value="Gprotein_alpha_su"/>
</dbReference>
<dbReference type="SMART" id="SM00275">
    <property type="entry name" value="G_alpha"/>
    <property type="match status" value="1"/>
</dbReference>
<feature type="binding site" evidence="5">
    <location>
        <begin position="455"/>
        <end position="458"/>
    </location>
    <ligand>
        <name>GTP</name>
        <dbReference type="ChEBI" id="CHEBI:37565"/>
    </ligand>
</feature>
<keyword evidence="2 5" id="KW-0547">Nucleotide-binding</keyword>
<dbReference type="GO" id="GO:0005834">
    <property type="term" value="C:heterotrimeric G-protein complex"/>
    <property type="evidence" value="ECO:0007669"/>
    <property type="project" value="TreeGrafter"/>
</dbReference>
<evidence type="ECO:0000313" key="8">
    <source>
        <dbReference type="EMBL" id="CAA7261066.1"/>
    </source>
</evidence>
<sequence length="544" mass="60378">MGGTEPDPFAIFHTPPPGETPGERAIREAKEAEAKRVSDMIDDQLKAEKLALKKDKYVVRVLLLGSRRVSTTLKNFRMRYARAAWDAERASWRSVIQLNVIRSIITIVEVLQAEMDGDPIDPGTPTTPFSPLPPNTPLFAPPRPESPALGTRTHSISKQPLSSLLTDKHQLLKLRLGPLRRVETDLKRRLGEGAVEEVDGAAANLGALTLNLELDPGTGSSSLAKKRKGEWGVRRLHDALEKGSSAARVSLHGHGSDAGSAESASDDATDIIASCREDMKALWSDEAVRVVLKNRKLRLEDSAGFFLDDLDRIAQRNYEPSDNDIVRARLRTLGVQEYRISFEPQNAAIFAGGSDPSLEPRPVKRIPILNVGGIGGDAGKEWLLYDVGGSRTMRHAWVPYFDNVQAIIFLAPVSCFDERLTEDSKINRLEDSFLLWRSVCGSKLLGRATMILFLNKCDLLKKKLKSGVQVRKYLPSYGERPNDANAVVKYLKEKFKEIFKQQSTEQRQSYFYATTVIDTKATAATIKAVKDSILRDHLKSAEIV</sequence>
<accession>A0A8S0W876</accession>
<feature type="region of interest" description="Disordered" evidence="7">
    <location>
        <begin position="247"/>
        <end position="266"/>
    </location>
</feature>
<feature type="binding site" evidence="5">
    <location>
        <begin position="301"/>
        <end position="302"/>
    </location>
    <ligand>
        <name>GTP</name>
        <dbReference type="ChEBI" id="CHEBI:37565"/>
    </ligand>
</feature>
<dbReference type="GO" id="GO:0005525">
    <property type="term" value="F:GTP binding"/>
    <property type="evidence" value="ECO:0007669"/>
    <property type="project" value="UniProtKB-KW"/>
</dbReference>
<feature type="region of interest" description="Disordered" evidence="7">
    <location>
        <begin position="1"/>
        <end position="23"/>
    </location>
</feature>
<evidence type="ECO:0000256" key="6">
    <source>
        <dbReference type="PIRSR" id="PIRSR601019-2"/>
    </source>
</evidence>
<keyword evidence="6" id="KW-0460">Magnesium</keyword>
<dbReference type="FunFam" id="3.40.50.300:FF:000692">
    <property type="entry name" value="Guanine nucleotide-binding protein subunit alpha"/>
    <property type="match status" value="1"/>
</dbReference>
<dbReference type="GO" id="GO:0046872">
    <property type="term" value="F:metal ion binding"/>
    <property type="evidence" value="ECO:0007669"/>
    <property type="project" value="UniProtKB-KW"/>
</dbReference>
<dbReference type="GO" id="GO:0001664">
    <property type="term" value="F:G protein-coupled receptor binding"/>
    <property type="evidence" value="ECO:0007669"/>
    <property type="project" value="TreeGrafter"/>
</dbReference>
<comment type="caution">
    <text evidence="8">The sequence shown here is derived from an EMBL/GenBank/DDBJ whole genome shotgun (WGS) entry which is preliminary data.</text>
</comment>
<dbReference type="OrthoDB" id="5817230at2759"/>
<feature type="region of interest" description="Disordered" evidence="7">
    <location>
        <begin position="119"/>
        <end position="155"/>
    </location>
</feature>
<proteinExistence type="predicted"/>
<dbReference type="Gene3D" id="1.10.400.10">
    <property type="entry name" value="GI Alpha 1, domain 2-like"/>
    <property type="match status" value="1"/>
</dbReference>
<evidence type="ECO:0000256" key="1">
    <source>
        <dbReference type="ARBA" id="ARBA00022723"/>
    </source>
</evidence>
<dbReference type="PANTHER" id="PTHR10218:SF360">
    <property type="entry name" value="GUANINE NUCLEOTIDE-BINDING PROTEIN SUBUNIT ALPHA HOMOLOG"/>
    <property type="match status" value="1"/>
</dbReference>
<dbReference type="PRINTS" id="PR00318">
    <property type="entry name" value="GPROTEINA"/>
</dbReference>
<evidence type="ECO:0000256" key="5">
    <source>
        <dbReference type="PIRSR" id="PIRSR601019-1"/>
    </source>
</evidence>
<reference evidence="8 9" key="1">
    <citation type="submission" date="2020-01" db="EMBL/GenBank/DDBJ databases">
        <authorList>
            <person name="Gupta K D."/>
        </authorList>
    </citation>
    <scope>NUCLEOTIDE SEQUENCE [LARGE SCALE GENOMIC DNA]</scope>
</reference>
<dbReference type="Proteomes" id="UP000467700">
    <property type="component" value="Unassembled WGS sequence"/>
</dbReference>
<evidence type="ECO:0008006" key="10">
    <source>
        <dbReference type="Google" id="ProtNLM"/>
    </source>
</evidence>
<evidence type="ECO:0000256" key="3">
    <source>
        <dbReference type="ARBA" id="ARBA00023134"/>
    </source>
</evidence>
<evidence type="ECO:0000256" key="2">
    <source>
        <dbReference type="ARBA" id="ARBA00022741"/>
    </source>
</evidence>
<dbReference type="InterPro" id="IPR027417">
    <property type="entry name" value="P-loop_NTPase"/>
</dbReference>
<name>A0A8S0W876_CYCAE</name>
<dbReference type="PANTHER" id="PTHR10218">
    <property type="entry name" value="GTP-BINDING PROTEIN ALPHA SUBUNIT"/>
    <property type="match status" value="1"/>
</dbReference>
<dbReference type="SUPFAM" id="SSF52540">
    <property type="entry name" value="P-loop containing nucleoside triphosphate hydrolases"/>
    <property type="match status" value="1"/>
</dbReference>
<dbReference type="GO" id="GO:0031683">
    <property type="term" value="F:G-protein beta/gamma-subunit complex binding"/>
    <property type="evidence" value="ECO:0007669"/>
    <property type="project" value="InterPro"/>
</dbReference>
<dbReference type="PROSITE" id="PS51882">
    <property type="entry name" value="G_ALPHA"/>
    <property type="match status" value="1"/>
</dbReference>
<organism evidence="8 9">
    <name type="scientific">Cyclocybe aegerita</name>
    <name type="common">Black poplar mushroom</name>
    <name type="synonym">Agrocybe aegerita</name>
    <dbReference type="NCBI Taxonomy" id="1973307"/>
    <lineage>
        <taxon>Eukaryota</taxon>
        <taxon>Fungi</taxon>
        <taxon>Dikarya</taxon>
        <taxon>Basidiomycota</taxon>
        <taxon>Agaricomycotina</taxon>
        <taxon>Agaricomycetes</taxon>
        <taxon>Agaricomycetidae</taxon>
        <taxon>Agaricales</taxon>
        <taxon>Agaricineae</taxon>
        <taxon>Bolbitiaceae</taxon>
        <taxon>Cyclocybe</taxon>
    </lineage>
</organism>
<evidence type="ECO:0000256" key="7">
    <source>
        <dbReference type="SAM" id="MobiDB-lite"/>
    </source>
</evidence>
<gene>
    <name evidence="8" type="ORF">AAE3_LOCUS3186</name>
</gene>
<dbReference type="GO" id="GO:0005737">
    <property type="term" value="C:cytoplasm"/>
    <property type="evidence" value="ECO:0007669"/>
    <property type="project" value="TreeGrafter"/>
</dbReference>
<feature type="compositionally biased region" description="Pro residues" evidence="7">
    <location>
        <begin position="128"/>
        <end position="145"/>
    </location>
</feature>
<dbReference type="Pfam" id="PF00503">
    <property type="entry name" value="G-alpha"/>
    <property type="match status" value="1"/>
</dbReference>
<keyword evidence="1 6" id="KW-0479">Metal-binding</keyword>
<dbReference type="GO" id="GO:0007188">
    <property type="term" value="P:adenylate cyclase-modulating G protein-coupled receptor signaling pathway"/>
    <property type="evidence" value="ECO:0007669"/>
    <property type="project" value="TreeGrafter"/>
</dbReference>
<protein>
    <recommendedName>
        <fullName evidence="10">G-alpha-domain-containing protein</fullName>
    </recommendedName>
</protein>
<keyword evidence="4" id="KW-0807">Transducer</keyword>
<evidence type="ECO:0000313" key="9">
    <source>
        <dbReference type="Proteomes" id="UP000467700"/>
    </source>
</evidence>